<keyword evidence="4" id="KW-0378">Hydrolase</keyword>
<dbReference type="EMBL" id="VXIS01000029">
    <property type="protein sequence ID" value="KAA8912026.1"/>
    <property type="molecule type" value="Genomic_DNA"/>
</dbReference>
<dbReference type="Gene3D" id="2.60.40.1760">
    <property type="entry name" value="glycosyl hydrolase (family 31)"/>
    <property type="match status" value="1"/>
</dbReference>
<dbReference type="EC" id="3.2.1.20" evidence="3"/>
<dbReference type="Proteomes" id="UP000326924">
    <property type="component" value="Unassembled WGS sequence"/>
</dbReference>
<evidence type="ECO:0000256" key="4">
    <source>
        <dbReference type="RuleBase" id="RU361185"/>
    </source>
</evidence>
<reference evidence="7 8" key="1">
    <citation type="submission" date="2019-09" db="EMBL/GenBank/DDBJ databases">
        <title>Draft genome of the ectomycorrhizal ascomycete Sphaerosporella brunnea.</title>
        <authorList>
            <consortium name="DOE Joint Genome Institute"/>
            <person name="Benucci G.M."/>
            <person name="Marozzi G."/>
            <person name="Antonielli L."/>
            <person name="Sanchez S."/>
            <person name="Marco P."/>
            <person name="Wang X."/>
            <person name="Falini L.B."/>
            <person name="Barry K."/>
            <person name="Haridas S."/>
            <person name="Lipzen A."/>
            <person name="Labutti K."/>
            <person name="Grigoriev I.V."/>
            <person name="Murat C."/>
            <person name="Martin F."/>
            <person name="Albertini E."/>
            <person name="Donnini D."/>
            <person name="Bonito G."/>
        </authorList>
    </citation>
    <scope>NUCLEOTIDE SEQUENCE [LARGE SCALE GENOMIC DNA]</scope>
    <source>
        <strain evidence="7 8">Sb_GMNB300</strain>
    </source>
</reference>
<dbReference type="GO" id="GO:0005975">
    <property type="term" value="P:carbohydrate metabolic process"/>
    <property type="evidence" value="ECO:0007669"/>
    <property type="project" value="InterPro"/>
</dbReference>
<evidence type="ECO:0000259" key="6">
    <source>
        <dbReference type="Pfam" id="PF13802"/>
    </source>
</evidence>
<comment type="caution">
    <text evidence="7">The sequence shown here is derived from an EMBL/GenBank/DDBJ whole genome shotgun (WGS) entry which is preliminary data.</text>
</comment>
<evidence type="ECO:0000256" key="3">
    <source>
        <dbReference type="ARBA" id="ARBA00012741"/>
    </source>
</evidence>
<dbReference type="GO" id="GO:0030246">
    <property type="term" value="F:carbohydrate binding"/>
    <property type="evidence" value="ECO:0007669"/>
    <property type="project" value="InterPro"/>
</dbReference>
<organism evidence="7 8">
    <name type="scientific">Sphaerosporella brunnea</name>
    <dbReference type="NCBI Taxonomy" id="1250544"/>
    <lineage>
        <taxon>Eukaryota</taxon>
        <taxon>Fungi</taxon>
        <taxon>Dikarya</taxon>
        <taxon>Ascomycota</taxon>
        <taxon>Pezizomycotina</taxon>
        <taxon>Pezizomycetes</taxon>
        <taxon>Pezizales</taxon>
        <taxon>Pyronemataceae</taxon>
        <taxon>Sphaerosporella</taxon>
    </lineage>
</organism>
<accession>A0A5J5F5V4</accession>
<evidence type="ECO:0000313" key="7">
    <source>
        <dbReference type="EMBL" id="KAA8912026.1"/>
    </source>
</evidence>
<comment type="similarity">
    <text evidence="2 4">Belongs to the glycosyl hydrolase 31 family.</text>
</comment>
<evidence type="ECO:0000256" key="2">
    <source>
        <dbReference type="ARBA" id="ARBA00007806"/>
    </source>
</evidence>
<dbReference type="InterPro" id="IPR011013">
    <property type="entry name" value="Gal_mutarotase_sf_dom"/>
</dbReference>
<dbReference type="InterPro" id="IPR017853">
    <property type="entry name" value="GH"/>
</dbReference>
<dbReference type="InParanoid" id="A0A5J5F5V4"/>
<dbReference type="Pfam" id="PF01055">
    <property type="entry name" value="Glyco_hydro_31_2nd"/>
    <property type="match status" value="1"/>
</dbReference>
<dbReference type="AlphaFoldDB" id="A0A5J5F5V4"/>
<dbReference type="PANTHER" id="PTHR22762:SF144">
    <property type="entry name" value="ALPHA-XYLOSIDASE"/>
    <property type="match status" value="1"/>
</dbReference>
<keyword evidence="4" id="KW-0326">Glycosidase</keyword>
<dbReference type="InterPro" id="IPR025887">
    <property type="entry name" value="Glyco_hydro_31_N_dom"/>
</dbReference>
<feature type="domain" description="Glycoside hydrolase family 31 N-terminal" evidence="6">
    <location>
        <begin position="4"/>
        <end position="64"/>
    </location>
</feature>
<evidence type="ECO:0000256" key="1">
    <source>
        <dbReference type="ARBA" id="ARBA00001657"/>
    </source>
</evidence>
<evidence type="ECO:0000313" key="8">
    <source>
        <dbReference type="Proteomes" id="UP000326924"/>
    </source>
</evidence>
<dbReference type="Pfam" id="PF13802">
    <property type="entry name" value="Gal_mutarotas_2"/>
    <property type="match status" value="1"/>
</dbReference>
<proteinExistence type="inferred from homology"/>
<protein>
    <recommendedName>
        <fullName evidence="3">alpha-glucosidase</fullName>
        <ecNumber evidence="3">3.2.1.20</ecNumber>
    </recommendedName>
</protein>
<dbReference type="SUPFAM" id="SSF51445">
    <property type="entry name" value="(Trans)glycosidases"/>
    <property type="match status" value="1"/>
</dbReference>
<comment type="catalytic activity">
    <reaction evidence="1">
        <text>Hydrolysis of terminal, non-reducing (1-&gt;4)-linked alpha-D-glucose residues with release of alpha-D-glucose.</text>
        <dbReference type="EC" id="3.2.1.20"/>
    </reaction>
</comment>
<sequence length="202" mass="22943">MTYQLQLGVGEKVYGLGERFGPFIKNGQSVEIWNEDGGTSSEMAYKNVPFYITSNNYGIFLPTAGLVCYEIQSERTTRVNITVPGEAMSMMLIYGRTPTEIIQRYGRITGTPALVPPWTFGLWLTTSSLTNYDEQTVNGFLDGMNERKISLSVFHLDRFWMKGFQWCVENRRGFKAILAMLLAGFFPPGCRRLSRGRRNKSC</sequence>
<name>A0A5J5F5V4_9PEZI</name>
<gene>
    <name evidence="7" type="ORF">FN846DRAFT_361113</name>
</gene>
<dbReference type="GO" id="GO:0004558">
    <property type="term" value="F:alpha-1,4-glucosidase activity"/>
    <property type="evidence" value="ECO:0007669"/>
    <property type="project" value="UniProtKB-EC"/>
</dbReference>
<dbReference type="CDD" id="cd14752">
    <property type="entry name" value="GH31_N"/>
    <property type="match status" value="1"/>
</dbReference>
<feature type="domain" description="Glycoside hydrolase family 31 TIM barrel" evidence="5">
    <location>
        <begin position="112"/>
        <end position="166"/>
    </location>
</feature>
<dbReference type="InterPro" id="IPR000322">
    <property type="entry name" value="Glyco_hydro_31_TIM"/>
</dbReference>
<dbReference type="SUPFAM" id="SSF74650">
    <property type="entry name" value="Galactose mutarotase-like"/>
    <property type="match status" value="1"/>
</dbReference>
<dbReference type="OrthoDB" id="1334205at2759"/>
<dbReference type="PANTHER" id="PTHR22762">
    <property type="entry name" value="ALPHA-GLUCOSIDASE"/>
    <property type="match status" value="1"/>
</dbReference>
<keyword evidence="8" id="KW-1185">Reference proteome</keyword>
<evidence type="ECO:0000259" key="5">
    <source>
        <dbReference type="Pfam" id="PF01055"/>
    </source>
</evidence>
<dbReference type="Gene3D" id="3.20.20.80">
    <property type="entry name" value="Glycosidases"/>
    <property type="match status" value="1"/>
</dbReference>